<evidence type="ECO:0000256" key="3">
    <source>
        <dbReference type="ARBA" id="ARBA00022989"/>
    </source>
</evidence>
<name>A0A1H6DW23_9ACTN</name>
<feature type="transmembrane region" description="Helical" evidence="5">
    <location>
        <begin position="32"/>
        <end position="54"/>
    </location>
</feature>
<dbReference type="Proteomes" id="UP000236732">
    <property type="component" value="Unassembled WGS sequence"/>
</dbReference>
<dbReference type="Gene3D" id="1.20.1250.20">
    <property type="entry name" value="MFS general substrate transporter like domains"/>
    <property type="match status" value="1"/>
</dbReference>
<evidence type="ECO:0000256" key="5">
    <source>
        <dbReference type="SAM" id="Phobius"/>
    </source>
</evidence>
<evidence type="ECO:0008006" key="8">
    <source>
        <dbReference type="Google" id="ProtNLM"/>
    </source>
</evidence>
<keyword evidence="7" id="KW-1185">Reference proteome</keyword>
<dbReference type="GO" id="GO:0016020">
    <property type="term" value="C:membrane"/>
    <property type="evidence" value="ECO:0007669"/>
    <property type="project" value="UniProtKB-SubCell"/>
</dbReference>
<comment type="subcellular location">
    <subcellularLocation>
        <location evidence="1">Membrane</location>
        <topology evidence="1">Multi-pass membrane protein</topology>
    </subcellularLocation>
</comment>
<dbReference type="AlphaFoldDB" id="A0A1H6DW23"/>
<dbReference type="PANTHER" id="PTHR42718">
    <property type="entry name" value="MAJOR FACILITATOR SUPERFAMILY MULTIDRUG TRANSPORTER MFSC"/>
    <property type="match status" value="1"/>
</dbReference>
<evidence type="ECO:0000256" key="1">
    <source>
        <dbReference type="ARBA" id="ARBA00004141"/>
    </source>
</evidence>
<sequence>MLEIGAIVLALGYASTVTVLVSGLPFTPEVVIPTLMLQSAGGGLLITPSLNAVLARIDPADTGVASGVLSTAQQVGGALGVAIIGVVFFGCFRAGDPEAAAHALAMSSLFPLVTAVVAMVLVFLLGEERRETATFGSERVS</sequence>
<protein>
    <recommendedName>
        <fullName evidence="8">Major Facilitator Superfamily protein</fullName>
    </recommendedName>
</protein>
<reference evidence="6 7" key="1">
    <citation type="submission" date="2016-10" db="EMBL/GenBank/DDBJ databases">
        <authorList>
            <person name="de Groot N.N."/>
        </authorList>
    </citation>
    <scope>NUCLEOTIDE SEQUENCE [LARGE SCALE GENOMIC DNA]</scope>
    <source>
        <strain evidence="6 7">CGMCC 4.7037</strain>
    </source>
</reference>
<accession>A0A1H6DW23</accession>
<dbReference type="RefSeq" id="WP_103958241.1">
    <property type="nucleotide sequence ID" value="NZ_FNVT01000006.1"/>
</dbReference>
<evidence type="ECO:0000256" key="4">
    <source>
        <dbReference type="ARBA" id="ARBA00023136"/>
    </source>
</evidence>
<keyword evidence="3 5" id="KW-1133">Transmembrane helix</keyword>
<organism evidence="6 7">
    <name type="scientific">Nonomuraea solani</name>
    <dbReference type="NCBI Taxonomy" id="1144553"/>
    <lineage>
        <taxon>Bacteria</taxon>
        <taxon>Bacillati</taxon>
        <taxon>Actinomycetota</taxon>
        <taxon>Actinomycetes</taxon>
        <taxon>Streptosporangiales</taxon>
        <taxon>Streptosporangiaceae</taxon>
        <taxon>Nonomuraea</taxon>
    </lineage>
</organism>
<dbReference type="InterPro" id="IPR036259">
    <property type="entry name" value="MFS_trans_sf"/>
</dbReference>
<keyword evidence="4 5" id="KW-0472">Membrane</keyword>
<keyword evidence="2 5" id="KW-0812">Transmembrane</keyword>
<feature type="transmembrane region" description="Helical" evidence="5">
    <location>
        <begin position="101"/>
        <end position="125"/>
    </location>
</feature>
<evidence type="ECO:0000256" key="2">
    <source>
        <dbReference type="ARBA" id="ARBA00022692"/>
    </source>
</evidence>
<dbReference type="PANTHER" id="PTHR42718:SF39">
    <property type="entry name" value="ACTINORHODIN TRANSPORTER-RELATED"/>
    <property type="match status" value="1"/>
</dbReference>
<feature type="transmembrane region" description="Helical" evidence="5">
    <location>
        <begin position="7"/>
        <end position="26"/>
    </location>
</feature>
<evidence type="ECO:0000313" key="6">
    <source>
        <dbReference type="EMBL" id="SEG88926.1"/>
    </source>
</evidence>
<feature type="transmembrane region" description="Helical" evidence="5">
    <location>
        <begin position="75"/>
        <end position="95"/>
    </location>
</feature>
<proteinExistence type="predicted"/>
<gene>
    <name evidence="6" type="ORF">SAMN05444920_106330</name>
</gene>
<evidence type="ECO:0000313" key="7">
    <source>
        <dbReference type="Proteomes" id="UP000236732"/>
    </source>
</evidence>
<dbReference type="SUPFAM" id="SSF103473">
    <property type="entry name" value="MFS general substrate transporter"/>
    <property type="match status" value="1"/>
</dbReference>
<dbReference type="EMBL" id="FNVT01000006">
    <property type="protein sequence ID" value="SEG88926.1"/>
    <property type="molecule type" value="Genomic_DNA"/>
</dbReference>